<dbReference type="PANTHER" id="PTHR30006:SF25">
    <property type="entry name" value="PHOSPHOGLYCERATE TRANSPORT REGULATORY PROTEIN PGTC"/>
    <property type="match status" value="1"/>
</dbReference>
<dbReference type="RefSeq" id="WP_322187807.1">
    <property type="nucleotide sequence ID" value="NZ_JAXLPB010000004.1"/>
</dbReference>
<organism evidence="4 5">
    <name type="scientific">Fulvimarina uroteuthidis</name>
    <dbReference type="NCBI Taxonomy" id="3098149"/>
    <lineage>
        <taxon>Bacteria</taxon>
        <taxon>Pseudomonadati</taxon>
        <taxon>Pseudomonadota</taxon>
        <taxon>Alphaproteobacteria</taxon>
        <taxon>Hyphomicrobiales</taxon>
        <taxon>Aurantimonadaceae</taxon>
        <taxon>Fulvimarina</taxon>
    </lineage>
</organism>
<proteinExistence type="predicted"/>
<feature type="region of interest" description="Disordered" evidence="2">
    <location>
        <begin position="348"/>
        <end position="378"/>
    </location>
</feature>
<name>A0ABU5I6C1_9HYPH</name>
<gene>
    <name evidence="4" type="ORF">U0C82_14260</name>
</gene>
<dbReference type="PANTHER" id="PTHR30006">
    <property type="entry name" value="THIAMINE-BINDING PERIPLASMIC PROTEIN-RELATED"/>
    <property type="match status" value="1"/>
</dbReference>
<feature type="compositionally biased region" description="Basic and acidic residues" evidence="2">
    <location>
        <begin position="369"/>
        <end position="378"/>
    </location>
</feature>
<evidence type="ECO:0000256" key="1">
    <source>
        <dbReference type="ARBA" id="ARBA00022729"/>
    </source>
</evidence>
<dbReference type="Gene3D" id="3.40.190.10">
    <property type="entry name" value="Periplasmic binding protein-like II"/>
    <property type="match status" value="2"/>
</dbReference>
<accession>A0ABU5I6C1</accession>
<keyword evidence="1 3" id="KW-0732">Signal</keyword>
<evidence type="ECO:0000256" key="2">
    <source>
        <dbReference type="SAM" id="MobiDB-lite"/>
    </source>
</evidence>
<sequence length="378" mass="41364">MTLKAFLLAVAFIGLAGSAPLSGPSGRPGASAQERVVLQLWSATDRDAIESIIERFEVLNPAIDIVYTEFNTAELHQAVLEADTLPDLVISSAMDLQIDLVNDGYAVSIENMPDTPDWSRWRGELFGFTREPVALVYDRKAFENRPLPTSRSDLATMLRDDPAFFDGRLGTYDVALSGVGYMFATQDAQRGYQASRLVESLGRARTRLYCCTGEMIDDVASGRLVLAYNVIGSYASRMVADDPRLGLLLLSDYALVFTRSVFVTKGSDHQEEAKGFVRFLLSPEGQAQLAEHSFLAPLVGNDPDTLGDPFEGSTALLPIRLRPGLLTWLDDRKKERFMRDWHASIGTGEDRAPAATVPFPSADIPLAAGDRDAGPEPE</sequence>
<comment type="caution">
    <text evidence="4">The sequence shown here is derived from an EMBL/GenBank/DDBJ whole genome shotgun (WGS) entry which is preliminary data.</text>
</comment>
<evidence type="ECO:0000313" key="4">
    <source>
        <dbReference type="EMBL" id="MDY8110303.1"/>
    </source>
</evidence>
<feature type="signal peptide" evidence="3">
    <location>
        <begin position="1"/>
        <end position="16"/>
    </location>
</feature>
<feature type="chain" id="PRO_5045608306" evidence="3">
    <location>
        <begin position="17"/>
        <end position="378"/>
    </location>
</feature>
<evidence type="ECO:0000313" key="5">
    <source>
        <dbReference type="Proteomes" id="UP001294412"/>
    </source>
</evidence>
<dbReference type="Proteomes" id="UP001294412">
    <property type="component" value="Unassembled WGS sequence"/>
</dbReference>
<keyword evidence="5" id="KW-1185">Reference proteome</keyword>
<dbReference type="SUPFAM" id="SSF53850">
    <property type="entry name" value="Periplasmic binding protein-like II"/>
    <property type="match status" value="1"/>
</dbReference>
<dbReference type="EMBL" id="JAXLPB010000004">
    <property type="protein sequence ID" value="MDY8110303.1"/>
    <property type="molecule type" value="Genomic_DNA"/>
</dbReference>
<reference evidence="4 5" key="1">
    <citation type="submission" date="2023-12" db="EMBL/GenBank/DDBJ databases">
        <title>Description of Novel Strain Fulvimarina sp. 2208YS6-2-32 isolated from Uroteuthis (Photololigo) edulis.</title>
        <authorList>
            <person name="Park J.-S."/>
        </authorList>
    </citation>
    <scope>NUCLEOTIDE SEQUENCE [LARGE SCALE GENOMIC DNA]</scope>
    <source>
        <strain evidence="4 5">2208YS6-2-32</strain>
    </source>
</reference>
<protein>
    <submittedName>
        <fullName evidence="4">ABC transporter substrate-binding protein</fullName>
    </submittedName>
</protein>
<evidence type="ECO:0000256" key="3">
    <source>
        <dbReference type="SAM" id="SignalP"/>
    </source>
</evidence>
<dbReference type="Pfam" id="PF13343">
    <property type="entry name" value="SBP_bac_6"/>
    <property type="match status" value="1"/>
</dbReference>